<dbReference type="InterPro" id="IPR036179">
    <property type="entry name" value="Ig-like_dom_sf"/>
</dbReference>
<dbReference type="GO" id="GO:0016020">
    <property type="term" value="C:membrane"/>
    <property type="evidence" value="ECO:0007669"/>
    <property type="project" value="UniProtKB-SubCell"/>
</dbReference>
<evidence type="ECO:0000256" key="3">
    <source>
        <dbReference type="ARBA" id="ARBA00023157"/>
    </source>
</evidence>
<dbReference type="EMBL" id="GBRD01002473">
    <property type="protein sequence ID" value="JAG63348.1"/>
    <property type="molecule type" value="Transcribed_RNA"/>
</dbReference>
<protein>
    <recommendedName>
        <fullName evidence="5">Ig-like domain-containing protein</fullName>
    </recommendedName>
</protein>
<keyword evidence="4" id="KW-0732">Signal</keyword>
<evidence type="ECO:0000256" key="1">
    <source>
        <dbReference type="ARBA" id="ARBA00004167"/>
    </source>
</evidence>
<dbReference type="InterPro" id="IPR013151">
    <property type="entry name" value="Immunoglobulin_dom"/>
</dbReference>
<dbReference type="Gene3D" id="2.60.40.10">
    <property type="entry name" value="Immunoglobulins"/>
    <property type="match status" value="2"/>
</dbReference>
<dbReference type="SMART" id="SM00409">
    <property type="entry name" value="IG"/>
    <property type="match status" value="1"/>
</dbReference>
<comment type="subcellular location">
    <subcellularLocation>
        <location evidence="1">Membrane</location>
        <topology evidence="1">Single-pass membrane protein</topology>
    </subcellularLocation>
</comment>
<organism evidence="6">
    <name type="scientific">Lygus hesperus</name>
    <name type="common">Western plant bug</name>
    <dbReference type="NCBI Taxonomy" id="30085"/>
    <lineage>
        <taxon>Eukaryota</taxon>
        <taxon>Metazoa</taxon>
        <taxon>Ecdysozoa</taxon>
        <taxon>Arthropoda</taxon>
        <taxon>Hexapoda</taxon>
        <taxon>Insecta</taxon>
        <taxon>Pterygota</taxon>
        <taxon>Neoptera</taxon>
        <taxon>Paraneoptera</taxon>
        <taxon>Hemiptera</taxon>
        <taxon>Heteroptera</taxon>
        <taxon>Panheteroptera</taxon>
        <taxon>Cimicomorpha</taxon>
        <taxon>Miridae</taxon>
        <taxon>Mirini</taxon>
        <taxon>Lygus</taxon>
    </lineage>
</organism>
<dbReference type="InterPro" id="IPR003599">
    <property type="entry name" value="Ig_sub"/>
</dbReference>
<dbReference type="InterPro" id="IPR013162">
    <property type="entry name" value="CD80_C2-set"/>
</dbReference>
<evidence type="ECO:0000313" key="6">
    <source>
        <dbReference type="EMBL" id="JAG63348.1"/>
    </source>
</evidence>
<reference evidence="6" key="1">
    <citation type="submission" date="2014-09" db="EMBL/GenBank/DDBJ databases">
        <authorList>
            <person name="Magalhaes I.L.F."/>
            <person name="Oliveira U."/>
            <person name="Santos F.R."/>
            <person name="Vidigal T.H.D.A."/>
            <person name="Brescovit A.D."/>
            <person name="Santos A.J."/>
        </authorList>
    </citation>
    <scope>NUCLEOTIDE SEQUENCE</scope>
</reference>
<dbReference type="Pfam" id="PF00047">
    <property type="entry name" value="ig"/>
    <property type="match status" value="1"/>
</dbReference>
<feature type="domain" description="Ig-like" evidence="5">
    <location>
        <begin position="42"/>
        <end position="134"/>
    </location>
</feature>
<evidence type="ECO:0000256" key="2">
    <source>
        <dbReference type="ARBA" id="ARBA00023136"/>
    </source>
</evidence>
<dbReference type="PANTHER" id="PTHR21261:SF15">
    <property type="entry name" value="BEATEN PATH IIIA, ISOFORM D-RELATED"/>
    <property type="match status" value="1"/>
</dbReference>
<feature type="signal peptide" evidence="4">
    <location>
        <begin position="1"/>
        <end position="30"/>
    </location>
</feature>
<dbReference type="Pfam" id="PF08205">
    <property type="entry name" value="C2-set_2"/>
    <property type="match status" value="1"/>
</dbReference>
<dbReference type="FunFam" id="2.60.40.10:FF:000437">
    <property type="entry name" value="Beat-IIIc, isoform A"/>
    <property type="match status" value="1"/>
</dbReference>
<keyword evidence="3" id="KW-1015">Disulfide bond</keyword>
<feature type="chain" id="PRO_5005519956" description="Ig-like domain-containing protein" evidence="4">
    <location>
        <begin position="31"/>
        <end position="276"/>
    </location>
</feature>
<evidence type="ECO:0000259" key="5">
    <source>
        <dbReference type="PROSITE" id="PS50835"/>
    </source>
</evidence>
<sequence>MNCKSRRLNRSMLTRLISLVLLAHITGVGGLRSVWLKVPVAVAPGQSATLECNYDLEGEPLYTVKWYKGRQEFFRYVPKEHPHTRVFPLPGVTVDINASGPKMVVLRDIQMELAGRYRCEVSSDAPNFHTEVVSAHMHVVHMLESDPVVRLEKSRYSVGDVLRGNCTSPASNPPANVTWLINGNKINASYISRTPVTLNKIVSQAGLEFEVNTFTQGKMRVTCIADVYGVYTTQTELVLDEEKPRLASVRGSGSERMSQSLIVVATAACLSMVFTR</sequence>
<dbReference type="InterPro" id="IPR007110">
    <property type="entry name" value="Ig-like_dom"/>
</dbReference>
<dbReference type="PANTHER" id="PTHR21261">
    <property type="entry name" value="BEAT PROTEIN"/>
    <property type="match status" value="1"/>
</dbReference>
<dbReference type="AlphaFoldDB" id="A0A0K8TCR4"/>
<proteinExistence type="predicted"/>
<accession>A0A0K8TCR4</accession>
<dbReference type="SUPFAM" id="SSF48726">
    <property type="entry name" value="Immunoglobulin"/>
    <property type="match status" value="1"/>
</dbReference>
<dbReference type="PROSITE" id="PS50835">
    <property type="entry name" value="IG_LIKE"/>
    <property type="match status" value="1"/>
</dbReference>
<dbReference type="InterPro" id="IPR013783">
    <property type="entry name" value="Ig-like_fold"/>
</dbReference>
<evidence type="ECO:0000256" key="4">
    <source>
        <dbReference type="SAM" id="SignalP"/>
    </source>
</evidence>
<keyword evidence="2" id="KW-0472">Membrane</keyword>
<name>A0A0K8TCR4_LYGHE</name>